<keyword evidence="2" id="KW-1185">Reference proteome</keyword>
<protein>
    <submittedName>
        <fullName evidence="1">Uncharacterized protein</fullName>
    </submittedName>
</protein>
<sequence length="114" mass="12778">MDDALRIAYQPSEGRVELLVIDHDNLAQGELFGAKRVVDTRLKQAYLSVAPDIASMDSKIWLVKPGYTTSFLPRLEDADGAVLRVYKRDHRLVIQWALPGSDTAPARLEFEPVV</sequence>
<dbReference type="AlphaFoldDB" id="A0A0C3KHS5"/>
<reference evidence="1 2" key="1">
    <citation type="submission" date="2014-04" db="EMBL/GenBank/DDBJ databases">
        <authorList>
            <consortium name="DOE Joint Genome Institute"/>
            <person name="Kuo A."/>
            <person name="Girlanda M."/>
            <person name="Perotto S."/>
            <person name="Kohler A."/>
            <person name="Nagy L.G."/>
            <person name="Floudas D."/>
            <person name="Copeland A."/>
            <person name="Barry K.W."/>
            <person name="Cichocki N."/>
            <person name="Veneault-Fourrey C."/>
            <person name="LaButti K."/>
            <person name="Lindquist E.A."/>
            <person name="Lipzen A."/>
            <person name="Lundell T."/>
            <person name="Morin E."/>
            <person name="Murat C."/>
            <person name="Sun H."/>
            <person name="Tunlid A."/>
            <person name="Henrissat B."/>
            <person name="Grigoriev I.V."/>
            <person name="Hibbett D.S."/>
            <person name="Martin F."/>
            <person name="Nordberg H.P."/>
            <person name="Cantor M.N."/>
            <person name="Hua S.X."/>
        </authorList>
    </citation>
    <scope>NUCLEOTIDE SEQUENCE [LARGE SCALE GENOMIC DNA]</scope>
    <source>
        <strain evidence="1 2">MUT 4182</strain>
    </source>
</reference>
<evidence type="ECO:0000313" key="2">
    <source>
        <dbReference type="Proteomes" id="UP000054248"/>
    </source>
</evidence>
<gene>
    <name evidence="1" type="ORF">M407DRAFT_245620</name>
</gene>
<proteinExistence type="predicted"/>
<dbReference type="HOGENOM" id="CLU_2122874_0_0_1"/>
<dbReference type="Proteomes" id="UP000054248">
    <property type="component" value="Unassembled WGS sequence"/>
</dbReference>
<organism evidence="1 2">
    <name type="scientific">Tulasnella calospora MUT 4182</name>
    <dbReference type="NCBI Taxonomy" id="1051891"/>
    <lineage>
        <taxon>Eukaryota</taxon>
        <taxon>Fungi</taxon>
        <taxon>Dikarya</taxon>
        <taxon>Basidiomycota</taxon>
        <taxon>Agaricomycotina</taxon>
        <taxon>Agaricomycetes</taxon>
        <taxon>Cantharellales</taxon>
        <taxon>Tulasnellaceae</taxon>
        <taxon>Tulasnella</taxon>
    </lineage>
</organism>
<accession>A0A0C3KHS5</accession>
<dbReference type="OrthoDB" id="10358954at2759"/>
<name>A0A0C3KHS5_9AGAM</name>
<reference evidence="2" key="2">
    <citation type="submission" date="2015-01" db="EMBL/GenBank/DDBJ databases">
        <title>Evolutionary Origins and Diversification of the Mycorrhizal Mutualists.</title>
        <authorList>
            <consortium name="DOE Joint Genome Institute"/>
            <consortium name="Mycorrhizal Genomics Consortium"/>
            <person name="Kohler A."/>
            <person name="Kuo A."/>
            <person name="Nagy L.G."/>
            <person name="Floudas D."/>
            <person name="Copeland A."/>
            <person name="Barry K.W."/>
            <person name="Cichocki N."/>
            <person name="Veneault-Fourrey C."/>
            <person name="LaButti K."/>
            <person name="Lindquist E.A."/>
            <person name="Lipzen A."/>
            <person name="Lundell T."/>
            <person name="Morin E."/>
            <person name="Murat C."/>
            <person name="Riley R."/>
            <person name="Ohm R."/>
            <person name="Sun H."/>
            <person name="Tunlid A."/>
            <person name="Henrissat B."/>
            <person name="Grigoriev I.V."/>
            <person name="Hibbett D.S."/>
            <person name="Martin F."/>
        </authorList>
    </citation>
    <scope>NUCLEOTIDE SEQUENCE [LARGE SCALE GENOMIC DNA]</scope>
    <source>
        <strain evidence="2">MUT 4182</strain>
    </source>
</reference>
<evidence type="ECO:0000313" key="1">
    <source>
        <dbReference type="EMBL" id="KIO21033.1"/>
    </source>
</evidence>
<dbReference type="EMBL" id="KN823152">
    <property type="protein sequence ID" value="KIO21033.1"/>
    <property type="molecule type" value="Genomic_DNA"/>
</dbReference>